<dbReference type="PROSITE" id="PS51257">
    <property type="entry name" value="PROKAR_LIPOPROTEIN"/>
    <property type="match status" value="1"/>
</dbReference>
<evidence type="ECO:0000256" key="1">
    <source>
        <dbReference type="SAM" id="SignalP"/>
    </source>
</evidence>
<proteinExistence type="predicted"/>
<dbReference type="InterPro" id="IPR011990">
    <property type="entry name" value="TPR-like_helical_dom_sf"/>
</dbReference>
<feature type="signal peptide" evidence="1">
    <location>
        <begin position="1"/>
        <end position="21"/>
    </location>
</feature>
<keyword evidence="3" id="KW-1185">Reference proteome</keyword>
<evidence type="ECO:0000313" key="2">
    <source>
        <dbReference type="EMBL" id="UXI67520.1"/>
    </source>
</evidence>
<dbReference type="Gene3D" id="1.25.40.10">
    <property type="entry name" value="Tetratricopeptide repeat domain"/>
    <property type="match status" value="1"/>
</dbReference>
<reference evidence="2" key="1">
    <citation type="submission" date="2022-09" db="EMBL/GenBank/DDBJ databases">
        <title>Tahibacter sp. nov., isolated from a fresh water.</title>
        <authorList>
            <person name="Baek J.H."/>
            <person name="Lee J.K."/>
            <person name="Kim J.M."/>
            <person name="Jeon C.O."/>
        </authorList>
    </citation>
    <scope>NUCLEOTIDE SEQUENCE</scope>
    <source>
        <strain evidence="2">W38</strain>
    </source>
</reference>
<protein>
    <submittedName>
        <fullName evidence="2">Tetratricopeptide repeat protein</fullName>
    </submittedName>
</protein>
<dbReference type="Pfam" id="PF14559">
    <property type="entry name" value="TPR_19"/>
    <property type="match status" value="1"/>
</dbReference>
<dbReference type="Proteomes" id="UP001064632">
    <property type="component" value="Chromosome"/>
</dbReference>
<dbReference type="RefSeq" id="WP_261694490.1">
    <property type="nucleotide sequence ID" value="NZ_CP104694.1"/>
</dbReference>
<dbReference type="SUPFAM" id="SSF48452">
    <property type="entry name" value="TPR-like"/>
    <property type="match status" value="1"/>
</dbReference>
<dbReference type="InterPro" id="IPR019734">
    <property type="entry name" value="TPR_rpt"/>
</dbReference>
<dbReference type="EMBL" id="CP104694">
    <property type="protein sequence ID" value="UXI67520.1"/>
    <property type="molecule type" value="Genomic_DNA"/>
</dbReference>
<name>A0ABY6BEI8_9GAMM</name>
<dbReference type="SMART" id="SM00028">
    <property type="entry name" value="TPR"/>
    <property type="match status" value="2"/>
</dbReference>
<organism evidence="2 3">
    <name type="scientific">Tahibacter amnicola</name>
    <dbReference type="NCBI Taxonomy" id="2976241"/>
    <lineage>
        <taxon>Bacteria</taxon>
        <taxon>Pseudomonadati</taxon>
        <taxon>Pseudomonadota</taxon>
        <taxon>Gammaproteobacteria</taxon>
        <taxon>Lysobacterales</taxon>
        <taxon>Rhodanobacteraceae</taxon>
        <taxon>Tahibacter</taxon>
    </lineage>
</organism>
<keyword evidence="1" id="KW-0732">Signal</keyword>
<evidence type="ECO:0000313" key="3">
    <source>
        <dbReference type="Proteomes" id="UP001064632"/>
    </source>
</evidence>
<sequence length="174" mass="18520">MNSARTSFQLCVLALALVALGACSTPAPPAPQPTRPDRDLVGEIRAAGSATGSAIEVQPLRDPAVDGFVKQAGELEAAGKYNDAIGALDRALKVAPDAPELLQQKAELFIALRQYDHAETLARKSFELGPKLGSLCARNWQTVVEVRRMANDSVSVESAKAQLASCRIAPRVRM</sequence>
<feature type="chain" id="PRO_5045975674" evidence="1">
    <location>
        <begin position="22"/>
        <end position="174"/>
    </location>
</feature>
<gene>
    <name evidence="2" type="ORF">N4264_22725</name>
</gene>
<accession>A0ABY6BEI8</accession>